<dbReference type="SMART" id="SM00577">
    <property type="entry name" value="CPDc"/>
    <property type="match status" value="1"/>
</dbReference>
<gene>
    <name evidence="2" type="ORF">AUC44_01220</name>
</gene>
<evidence type="ECO:0000259" key="1">
    <source>
        <dbReference type="PROSITE" id="PS50969"/>
    </source>
</evidence>
<evidence type="ECO:0000313" key="2">
    <source>
        <dbReference type="EMBL" id="ALW87684.1"/>
    </source>
</evidence>
<dbReference type="InterPro" id="IPR050365">
    <property type="entry name" value="TIM50"/>
</dbReference>
<evidence type="ECO:0000313" key="3">
    <source>
        <dbReference type="Proteomes" id="UP000060071"/>
    </source>
</evidence>
<dbReference type="Gene3D" id="3.40.50.1000">
    <property type="entry name" value="HAD superfamily/HAD-like"/>
    <property type="match status" value="1"/>
</dbReference>
<dbReference type="InterPro" id="IPR004274">
    <property type="entry name" value="FCP1_dom"/>
</dbReference>
<dbReference type="EMBL" id="CP013910">
    <property type="protein sequence ID" value="ALW87684.1"/>
    <property type="molecule type" value="Genomic_DNA"/>
</dbReference>
<keyword evidence="3" id="KW-1185">Reference proteome</keyword>
<dbReference type="RefSeq" id="WP_062157036.1">
    <property type="nucleotide sequence ID" value="NZ_CP013910.1"/>
</dbReference>
<organism evidence="2 3">
    <name type="scientific">Deinococcus actinosclerus</name>
    <dbReference type="NCBI Taxonomy" id="1768108"/>
    <lineage>
        <taxon>Bacteria</taxon>
        <taxon>Thermotogati</taxon>
        <taxon>Deinococcota</taxon>
        <taxon>Deinococci</taxon>
        <taxon>Deinococcales</taxon>
        <taxon>Deinococcaceae</taxon>
        <taxon>Deinococcus</taxon>
    </lineage>
</organism>
<dbReference type="Proteomes" id="UP000060071">
    <property type="component" value="Chromosome"/>
</dbReference>
<dbReference type="Pfam" id="PF03031">
    <property type="entry name" value="NIF"/>
    <property type="match status" value="1"/>
</dbReference>
<dbReference type="PROSITE" id="PS50969">
    <property type="entry name" value="FCP1"/>
    <property type="match status" value="1"/>
</dbReference>
<reference evidence="2 3" key="1">
    <citation type="submission" date="2015-12" db="EMBL/GenBank/DDBJ databases">
        <authorList>
            <person name="Kim M.K."/>
            <person name="Srinivasan S."/>
            <person name="Lee J.-J."/>
            <person name="Kim K."/>
        </authorList>
    </citation>
    <scope>NUCLEOTIDE SEQUENCE [LARGE SCALE GENOMIC DNA]</scope>
    <source>
        <strain evidence="2 3">BM2</strain>
    </source>
</reference>
<dbReference type="PANTHER" id="PTHR12210">
    <property type="entry name" value="DULLARD PROTEIN PHOSPHATASE"/>
    <property type="match status" value="1"/>
</dbReference>
<feature type="domain" description="FCP1 homology" evidence="1">
    <location>
        <begin position="1"/>
        <end position="162"/>
    </location>
</feature>
<proteinExistence type="predicted"/>
<name>A0ABN4K0G0_9DEIO</name>
<dbReference type="InterPro" id="IPR023214">
    <property type="entry name" value="HAD_sf"/>
</dbReference>
<dbReference type="InterPro" id="IPR036412">
    <property type="entry name" value="HAD-like_sf"/>
</dbReference>
<accession>A0ABN4K0G0</accession>
<sequence length="182" mass="21219">MPPRPLLILDLDETLWHGAPDPTHTTAHITLRPHLRDFLHDTHAAYDHAIWTAASPDWMHAGLQLIHTQIGLDLARTAAFLWHRDRCSWHRDEHGDLHPRKPARKLRATWIRSRSPRERILAIDDRPQNWASGYGHLVRVTPWTGDPTDDELPRLARYLLSIADTPDLRRVEKRGWRGRVLE</sequence>
<dbReference type="SUPFAM" id="SSF56784">
    <property type="entry name" value="HAD-like"/>
    <property type="match status" value="1"/>
</dbReference>
<protein>
    <recommendedName>
        <fullName evidence="1">FCP1 homology domain-containing protein</fullName>
    </recommendedName>
</protein>